<dbReference type="Proteomes" id="UP001207582">
    <property type="component" value="Unassembled WGS sequence"/>
</dbReference>
<name>A0ABT3JBD0_9RHOB</name>
<dbReference type="RefSeq" id="WP_264773881.1">
    <property type="nucleotide sequence ID" value="NZ_JAPDOG010000064.1"/>
</dbReference>
<evidence type="ECO:0000313" key="3">
    <source>
        <dbReference type="Proteomes" id="UP001207582"/>
    </source>
</evidence>
<protein>
    <submittedName>
        <fullName evidence="2">Uncharacterized protein</fullName>
    </submittedName>
</protein>
<evidence type="ECO:0000256" key="1">
    <source>
        <dbReference type="SAM" id="MobiDB-lite"/>
    </source>
</evidence>
<comment type="caution">
    <text evidence="2">The sequence shown here is derived from an EMBL/GenBank/DDBJ whole genome shotgun (WGS) entry which is preliminary data.</text>
</comment>
<keyword evidence="3" id="KW-1185">Reference proteome</keyword>
<sequence length="50" mass="5734">MDNMMKKDRRPGYGSGFDGLSGLVPNDTSRRWYAERSPLFAKPRQGGRHH</sequence>
<gene>
    <name evidence="2" type="ORF">OM960_24870</name>
</gene>
<feature type="region of interest" description="Disordered" evidence="1">
    <location>
        <begin position="1"/>
        <end position="50"/>
    </location>
</feature>
<evidence type="ECO:0000313" key="2">
    <source>
        <dbReference type="EMBL" id="MCW3784749.1"/>
    </source>
</evidence>
<accession>A0ABT3JBD0</accession>
<proteinExistence type="predicted"/>
<dbReference type="EMBL" id="JAPDOG010000064">
    <property type="protein sequence ID" value="MCW3784749.1"/>
    <property type="molecule type" value="Genomic_DNA"/>
</dbReference>
<reference evidence="2 3" key="1">
    <citation type="submission" date="2022-10" db="EMBL/GenBank/DDBJ databases">
        <title>Defluviimonas sp. CAU 1641 isolated from mud.</title>
        <authorList>
            <person name="Kim W."/>
        </authorList>
    </citation>
    <scope>NUCLEOTIDE SEQUENCE [LARGE SCALE GENOMIC DNA]</scope>
    <source>
        <strain evidence="2 3">CAU 1641</strain>
    </source>
</reference>
<organism evidence="2 3">
    <name type="scientific">Defluviimonas salinarum</name>
    <dbReference type="NCBI Taxonomy" id="2992147"/>
    <lineage>
        <taxon>Bacteria</taxon>
        <taxon>Pseudomonadati</taxon>
        <taxon>Pseudomonadota</taxon>
        <taxon>Alphaproteobacteria</taxon>
        <taxon>Rhodobacterales</taxon>
        <taxon>Paracoccaceae</taxon>
        <taxon>Albidovulum</taxon>
    </lineage>
</organism>